<keyword evidence="3" id="KW-1185">Reference proteome</keyword>
<dbReference type="OrthoDB" id="3515910at2759"/>
<feature type="region of interest" description="Disordered" evidence="1">
    <location>
        <begin position="108"/>
        <end position="163"/>
    </location>
</feature>
<dbReference type="AlphaFoldDB" id="A0A8H4RGN7"/>
<evidence type="ECO:0000256" key="1">
    <source>
        <dbReference type="SAM" id="MobiDB-lite"/>
    </source>
</evidence>
<comment type="caution">
    <text evidence="2">The sequence shown here is derived from an EMBL/GenBank/DDBJ whole genome shotgun (WGS) entry which is preliminary data.</text>
</comment>
<accession>A0A8H4RGN7</accession>
<reference evidence="2 3" key="1">
    <citation type="submission" date="2020-03" db="EMBL/GenBank/DDBJ databases">
        <title>Draft Genome Sequence of Cudoniella acicularis.</title>
        <authorList>
            <person name="Buettner E."/>
            <person name="Kellner H."/>
        </authorList>
    </citation>
    <scope>NUCLEOTIDE SEQUENCE [LARGE SCALE GENOMIC DNA]</scope>
    <source>
        <strain evidence="2 3">DSM 108380</strain>
    </source>
</reference>
<dbReference type="Proteomes" id="UP000566819">
    <property type="component" value="Unassembled WGS sequence"/>
</dbReference>
<organism evidence="2 3">
    <name type="scientific">Cudoniella acicularis</name>
    <dbReference type="NCBI Taxonomy" id="354080"/>
    <lineage>
        <taxon>Eukaryota</taxon>
        <taxon>Fungi</taxon>
        <taxon>Dikarya</taxon>
        <taxon>Ascomycota</taxon>
        <taxon>Pezizomycotina</taxon>
        <taxon>Leotiomycetes</taxon>
        <taxon>Helotiales</taxon>
        <taxon>Tricladiaceae</taxon>
        <taxon>Cudoniella</taxon>
    </lineage>
</organism>
<feature type="compositionally biased region" description="Acidic residues" evidence="1">
    <location>
        <begin position="145"/>
        <end position="161"/>
    </location>
</feature>
<proteinExistence type="predicted"/>
<evidence type="ECO:0000313" key="3">
    <source>
        <dbReference type="Proteomes" id="UP000566819"/>
    </source>
</evidence>
<evidence type="ECO:0000313" key="2">
    <source>
        <dbReference type="EMBL" id="KAF4628951.1"/>
    </source>
</evidence>
<sequence>MKEETTKKSILTCQLQRLLQAWTWITQFLVNNGCSTHLLKELFNVYTSGQVNQACVDGIRTRLLGTSADVAEIDPLELIAIISKSLTTNHQQNSDSSTLDHGRHCETNLSARRDGPQPANMRDQEVSSLNEGRADTVTNDGTDDKNDEENDKEIGDSDLDDPFGVSPRLVSSCACLSQCRRRILVQASEDALATKGVHLQSP</sequence>
<protein>
    <submittedName>
        <fullName evidence="2">Uncharacterized protein</fullName>
    </submittedName>
</protein>
<gene>
    <name evidence="2" type="ORF">G7Y89_g9197</name>
</gene>
<name>A0A8H4RGN7_9HELO</name>
<dbReference type="EMBL" id="JAAMPI010000739">
    <property type="protein sequence ID" value="KAF4628951.1"/>
    <property type="molecule type" value="Genomic_DNA"/>
</dbReference>